<dbReference type="AlphaFoldDB" id="A0A520MXJ0"/>
<proteinExistence type="predicted"/>
<comment type="caution">
    <text evidence="1">The sequence shown here is derived from an EMBL/GenBank/DDBJ whole genome shotgun (WGS) entry which is preliminary data.</text>
</comment>
<organism evidence="1 2">
    <name type="scientific">SAR86 cluster bacterium</name>
    <dbReference type="NCBI Taxonomy" id="2030880"/>
    <lineage>
        <taxon>Bacteria</taxon>
        <taxon>Pseudomonadati</taxon>
        <taxon>Pseudomonadota</taxon>
        <taxon>Gammaproteobacteria</taxon>
        <taxon>SAR86 cluster</taxon>
    </lineage>
</organism>
<protein>
    <submittedName>
        <fullName evidence="1">Alpha/beta hydrolase</fullName>
    </submittedName>
</protein>
<gene>
    <name evidence="1" type="ORF">EVA92_04240</name>
</gene>
<dbReference type="Proteomes" id="UP000315825">
    <property type="component" value="Unassembled WGS sequence"/>
</dbReference>
<dbReference type="EMBL" id="SHBE01000008">
    <property type="protein sequence ID" value="RZO25931.1"/>
    <property type="molecule type" value="Genomic_DNA"/>
</dbReference>
<dbReference type="GO" id="GO:0016787">
    <property type="term" value="F:hydrolase activity"/>
    <property type="evidence" value="ECO:0007669"/>
    <property type="project" value="UniProtKB-KW"/>
</dbReference>
<dbReference type="InterPro" id="IPR029058">
    <property type="entry name" value="AB_hydrolase_fold"/>
</dbReference>
<accession>A0A520MXJ0</accession>
<reference evidence="1 2" key="1">
    <citation type="submission" date="2019-02" db="EMBL/GenBank/DDBJ databases">
        <title>Prokaryotic population dynamics and viral predation in marine succession experiment using metagenomics: the confinement effect.</title>
        <authorList>
            <person name="Haro-Moreno J.M."/>
            <person name="Rodriguez-Valera F."/>
            <person name="Lopez-Perez M."/>
        </authorList>
    </citation>
    <scope>NUCLEOTIDE SEQUENCE [LARGE SCALE GENOMIC DNA]</scope>
    <source>
        <strain evidence="1">MED-G159</strain>
    </source>
</reference>
<evidence type="ECO:0000313" key="1">
    <source>
        <dbReference type="EMBL" id="RZO25931.1"/>
    </source>
</evidence>
<dbReference type="SUPFAM" id="SSF53474">
    <property type="entry name" value="alpha/beta-Hydrolases"/>
    <property type="match status" value="1"/>
</dbReference>
<sequence>MILRLLLLFLSLSIYSNESIFEKIDDTSNVFQAGLILSGLESGVHYLESKNEKQTELVIAIHGGGSLGYEWVYPLQQLNSPSNLVSYYRWQPLALNCLSDDIDNLKKFLEQNVESYESILILGHSLGGILLGKVLEILETNVEVDAHIIASPLAGISPTNTLCNYEPPKMTKNNIKLYEWRTIKKLDGVYLALPYDPQIVDIKGSTVTRLPEEYNGNKLGHNWAISWVADEILRR</sequence>
<dbReference type="Gene3D" id="3.40.50.1820">
    <property type="entry name" value="alpha/beta hydrolase"/>
    <property type="match status" value="1"/>
</dbReference>
<keyword evidence="1" id="KW-0378">Hydrolase</keyword>
<name>A0A520MXJ0_9GAMM</name>
<evidence type="ECO:0000313" key="2">
    <source>
        <dbReference type="Proteomes" id="UP000315825"/>
    </source>
</evidence>